<evidence type="ECO:0000259" key="10">
    <source>
        <dbReference type="PROSITE" id="PS50042"/>
    </source>
</evidence>
<dbReference type="EMBL" id="BQKY01000009">
    <property type="protein sequence ID" value="GJN91738.1"/>
    <property type="molecule type" value="Genomic_DNA"/>
</dbReference>
<dbReference type="PROSITE" id="PS50042">
    <property type="entry name" value="CNMP_BINDING_3"/>
    <property type="match status" value="1"/>
</dbReference>
<dbReference type="Gene3D" id="2.60.120.10">
    <property type="entry name" value="Jelly Rolls"/>
    <property type="match status" value="1"/>
</dbReference>
<name>A0AAV5GNH3_9BASI</name>
<dbReference type="GO" id="GO:0034490">
    <property type="term" value="P:basic amino acid transmembrane import into vacuole"/>
    <property type="evidence" value="ECO:0007669"/>
    <property type="project" value="UniProtKB-ARBA"/>
</dbReference>
<feature type="region of interest" description="Disordered" evidence="8">
    <location>
        <begin position="1"/>
        <end position="69"/>
    </location>
</feature>
<evidence type="ECO:0000256" key="3">
    <source>
        <dbReference type="ARBA" id="ARBA00022554"/>
    </source>
</evidence>
<keyword evidence="4 9" id="KW-0812">Transmembrane</keyword>
<feature type="transmembrane region" description="Helical" evidence="9">
    <location>
        <begin position="519"/>
        <end position="543"/>
    </location>
</feature>
<feature type="transmembrane region" description="Helical" evidence="9">
    <location>
        <begin position="392"/>
        <end position="414"/>
    </location>
</feature>
<feature type="compositionally biased region" description="Polar residues" evidence="8">
    <location>
        <begin position="52"/>
        <end position="69"/>
    </location>
</feature>
<dbReference type="PANTHER" id="PTHR43310">
    <property type="entry name" value="SULFATE TRANSPORTER YBAR-RELATED"/>
    <property type="match status" value="1"/>
</dbReference>
<feature type="transmembrane region" description="Helical" evidence="9">
    <location>
        <begin position="420"/>
        <end position="443"/>
    </location>
</feature>
<evidence type="ECO:0000256" key="5">
    <source>
        <dbReference type="ARBA" id="ARBA00022970"/>
    </source>
</evidence>
<evidence type="ECO:0000256" key="4">
    <source>
        <dbReference type="ARBA" id="ARBA00022692"/>
    </source>
</evidence>
<dbReference type="Proteomes" id="UP001342314">
    <property type="component" value="Unassembled WGS sequence"/>
</dbReference>
<dbReference type="InterPro" id="IPR014710">
    <property type="entry name" value="RmlC-like_jellyroll"/>
</dbReference>
<dbReference type="InterPro" id="IPR052706">
    <property type="entry name" value="Membrane-Transporter-like"/>
</dbReference>
<evidence type="ECO:0000256" key="6">
    <source>
        <dbReference type="ARBA" id="ARBA00022989"/>
    </source>
</evidence>
<keyword evidence="6 9" id="KW-1133">Transmembrane helix</keyword>
<feature type="domain" description="Cyclic nucleotide-binding" evidence="10">
    <location>
        <begin position="1051"/>
        <end position="1145"/>
    </location>
</feature>
<dbReference type="SUPFAM" id="SSF52091">
    <property type="entry name" value="SpoIIaa-like"/>
    <property type="match status" value="1"/>
</dbReference>
<proteinExistence type="predicted"/>
<dbReference type="Pfam" id="PF00916">
    <property type="entry name" value="Sulfate_transp"/>
    <property type="match status" value="1"/>
</dbReference>
<dbReference type="GO" id="GO:0000329">
    <property type="term" value="C:fungal-type vacuole membrane"/>
    <property type="evidence" value="ECO:0007669"/>
    <property type="project" value="UniProtKB-ARBA"/>
</dbReference>
<evidence type="ECO:0000256" key="7">
    <source>
        <dbReference type="ARBA" id="ARBA00023136"/>
    </source>
</evidence>
<feature type="compositionally biased region" description="Low complexity" evidence="8">
    <location>
        <begin position="180"/>
        <end position="190"/>
    </location>
</feature>
<dbReference type="Pfam" id="PF01740">
    <property type="entry name" value="STAS"/>
    <property type="match status" value="1"/>
</dbReference>
<feature type="transmembrane region" description="Helical" evidence="9">
    <location>
        <begin position="587"/>
        <end position="609"/>
    </location>
</feature>
<feature type="domain" description="STAS" evidence="11">
    <location>
        <begin position="850"/>
        <end position="961"/>
    </location>
</feature>
<evidence type="ECO:0000256" key="2">
    <source>
        <dbReference type="ARBA" id="ARBA00022448"/>
    </source>
</evidence>
<evidence type="ECO:0000259" key="11">
    <source>
        <dbReference type="PROSITE" id="PS50801"/>
    </source>
</evidence>
<protein>
    <submittedName>
        <fullName evidence="12">Uncharacterized protein</fullName>
    </submittedName>
</protein>
<organism evidence="12 13">
    <name type="scientific">Rhodotorula paludigena</name>
    <dbReference type="NCBI Taxonomy" id="86838"/>
    <lineage>
        <taxon>Eukaryota</taxon>
        <taxon>Fungi</taxon>
        <taxon>Dikarya</taxon>
        <taxon>Basidiomycota</taxon>
        <taxon>Pucciniomycotina</taxon>
        <taxon>Microbotryomycetes</taxon>
        <taxon>Sporidiobolales</taxon>
        <taxon>Sporidiobolaceae</taxon>
        <taxon>Rhodotorula</taxon>
    </lineage>
</organism>
<keyword evidence="2" id="KW-0813">Transport</keyword>
<dbReference type="InterPro" id="IPR036513">
    <property type="entry name" value="STAS_dom_sf"/>
</dbReference>
<keyword evidence="13" id="KW-1185">Reference proteome</keyword>
<evidence type="ECO:0000313" key="13">
    <source>
        <dbReference type="Proteomes" id="UP001342314"/>
    </source>
</evidence>
<comment type="caution">
    <text evidence="12">The sequence shown here is derived from an EMBL/GenBank/DDBJ whole genome shotgun (WGS) entry which is preliminary data.</text>
</comment>
<feature type="compositionally biased region" description="Acidic residues" evidence="8">
    <location>
        <begin position="290"/>
        <end position="299"/>
    </location>
</feature>
<feature type="transmembrane region" description="Helical" evidence="9">
    <location>
        <begin position="563"/>
        <end position="580"/>
    </location>
</feature>
<dbReference type="Gene3D" id="3.30.750.24">
    <property type="entry name" value="STAS domain"/>
    <property type="match status" value="1"/>
</dbReference>
<feature type="compositionally biased region" description="Low complexity" evidence="8">
    <location>
        <begin position="109"/>
        <end position="132"/>
    </location>
</feature>
<accession>A0AAV5GNH3</accession>
<feature type="compositionally biased region" description="Pro residues" evidence="8">
    <location>
        <begin position="1"/>
        <end position="13"/>
    </location>
</feature>
<feature type="transmembrane region" description="Helical" evidence="9">
    <location>
        <begin position="781"/>
        <end position="812"/>
    </location>
</feature>
<dbReference type="CDD" id="cd07042">
    <property type="entry name" value="STAS_SulP_like_sulfate_transporter"/>
    <property type="match status" value="1"/>
</dbReference>
<dbReference type="Pfam" id="PF00027">
    <property type="entry name" value="cNMP_binding"/>
    <property type="match status" value="1"/>
</dbReference>
<dbReference type="InterPro" id="IPR000595">
    <property type="entry name" value="cNMP-bd_dom"/>
</dbReference>
<feature type="region of interest" description="Disordered" evidence="8">
    <location>
        <begin position="104"/>
        <end position="355"/>
    </location>
</feature>
<gene>
    <name evidence="12" type="ORF">Rhopal_004761-T1</name>
</gene>
<dbReference type="InterPro" id="IPR011547">
    <property type="entry name" value="SLC26A/SulP_dom"/>
</dbReference>
<sequence>MPPALPISSPPHAAPNAHLTVNRRRSVSRGSQGSAMRSSLGGKPIFVPRYGSTLSRGENDSAISDSEVGSASDLGLAARFGSFSVTREELRDGSARLASMSLANAQGFPSPDEPSLASSSAAASPFFRPSSPQYDQTTASSSAPSGLALGRPPVQHSQRLGIPGPETGVGSSKRLSPIASASTSPTLPLHSTPPPVSTSSSGADAPNSLPTRDDLEASPVLRAIGLSTGSDERTPTPHMLHEQAERERRERLEAATRDGDEGEGEEGRAEGGGRGEPKMLGDESGGAGGDQDDDDDEALLGESLAGDSSIAVDVSDSGMSRTGTHEAHEETPLLGGAAGSKGSGRKANAHPPAPTKGVAARVSAWVEGALHKVREVKAADVREGAKEAVTSIPAVILGTLMNILDAISYGMITFPASVPAFANFGGIGVSMFFVSCIVAQLVFSGGGSIFAAGNGSMMIEVVPFYHSIVGVLVAHIEDDETLVATTMMAFALSSILTGLAFGALGVMKLGRLSEFFPRHILVGTIGGVGAFLFVTGLQVSARLEEGGGISLELVRHFFDAEMLPLWTVPLALAILLRLITARFSHPLIFPAYFLAIPPVFYAITTIAGIPVERLRELGYVFEVKGVDNEWYEYLTHFNLRKTDWGALVETIPNQLALVFFGLLHVPINVPSLAISIGEDNVDTNRELVAHGISNVASGLLGSVPNYLVYVNSVLFIQNGGTTRISGFMLALGSVGILIAGPSLIGYLPVCVVAALIFILGIDLVKEAVWDTYHRVSSFEYATIWIIIVTMTAFDFTIGLAVGLILACVSFVIMSSQRRAIRSILTGASAHSTVRRHPKQQAFLLSVGRQIRVVKLQGFLFFGTISNVEGTVRKMLDAASWSDNPIRFLVVDFSMASGVDFSAAEAFVRMQRLLDERGVVLVLCGCSYTSTVGVALRGVGLWTDGDEGVVVLENLNDALEHCENAFLRSLYSKTFRPPALHTQSGNTSLPLTSAIEVPKADLDSDIEGFSSSPRANQLRLAAKETVARPEIPQARMNFQQPLPILLQAFQPFSPDLNEDYCFRLVPYFKRVNVERGTTLWSHGSESDAFYVIESGMLRASYVFPDRAHGISESMVAGTVAGEMSFLSRTKRNANVVAERDSVLWRMGIAEHEELGRKEGWGFARRFEEVVLKISNAEIEVLMGHLLSSL</sequence>
<dbReference type="InterPro" id="IPR002645">
    <property type="entry name" value="STAS_dom"/>
</dbReference>
<dbReference type="FunFam" id="3.30.750.24:FF:000012">
    <property type="entry name" value="Sulfate transporter family protein"/>
    <property type="match status" value="1"/>
</dbReference>
<feature type="compositionally biased region" description="Low complexity" evidence="8">
    <location>
        <begin position="139"/>
        <end position="150"/>
    </location>
</feature>
<feature type="transmembrane region" description="Helical" evidence="9">
    <location>
        <begin position="695"/>
        <end position="716"/>
    </location>
</feature>
<evidence type="ECO:0000256" key="1">
    <source>
        <dbReference type="ARBA" id="ARBA00004128"/>
    </source>
</evidence>
<dbReference type="InterPro" id="IPR018490">
    <property type="entry name" value="cNMP-bd_dom_sf"/>
</dbReference>
<feature type="compositionally biased region" description="Basic and acidic residues" evidence="8">
    <location>
        <begin position="230"/>
        <end position="281"/>
    </location>
</feature>
<dbReference type="AlphaFoldDB" id="A0AAV5GNH3"/>
<dbReference type="PROSITE" id="PS50801">
    <property type="entry name" value="STAS"/>
    <property type="match status" value="1"/>
</dbReference>
<feature type="transmembrane region" description="Helical" evidence="9">
    <location>
        <begin position="455"/>
        <end position="476"/>
    </location>
</feature>
<evidence type="ECO:0000313" key="12">
    <source>
        <dbReference type="EMBL" id="GJN91738.1"/>
    </source>
</evidence>
<keyword evidence="3" id="KW-0926">Vacuole</keyword>
<feature type="transmembrane region" description="Helical" evidence="9">
    <location>
        <begin position="482"/>
        <end position="507"/>
    </location>
</feature>
<dbReference type="PANTHER" id="PTHR43310:SF4">
    <property type="entry name" value="AFR304WP"/>
    <property type="match status" value="1"/>
</dbReference>
<dbReference type="CDD" id="cd00038">
    <property type="entry name" value="CAP_ED"/>
    <property type="match status" value="1"/>
</dbReference>
<keyword evidence="5" id="KW-0029">Amino-acid transport</keyword>
<dbReference type="SUPFAM" id="SSF51206">
    <property type="entry name" value="cAMP-binding domain-like"/>
    <property type="match status" value="1"/>
</dbReference>
<evidence type="ECO:0000256" key="8">
    <source>
        <dbReference type="SAM" id="MobiDB-lite"/>
    </source>
</evidence>
<evidence type="ECO:0000256" key="9">
    <source>
        <dbReference type="SAM" id="Phobius"/>
    </source>
</evidence>
<reference evidence="12 13" key="1">
    <citation type="submission" date="2021-12" db="EMBL/GenBank/DDBJ databases">
        <title>High titer production of polyol ester of fatty acids by Rhodotorula paludigena BS15 towards product separation-free biomass refinery.</title>
        <authorList>
            <person name="Mano J."/>
            <person name="Ono H."/>
            <person name="Tanaka T."/>
            <person name="Naito K."/>
            <person name="Sushida H."/>
            <person name="Ike M."/>
            <person name="Tokuyasu K."/>
            <person name="Kitaoka M."/>
        </authorList>
    </citation>
    <scope>NUCLEOTIDE SEQUENCE [LARGE SCALE GENOMIC DNA]</scope>
    <source>
        <strain evidence="12 13">BS15</strain>
    </source>
</reference>
<feature type="transmembrane region" description="Helical" evidence="9">
    <location>
        <begin position="728"/>
        <end position="761"/>
    </location>
</feature>
<dbReference type="SMART" id="SM00100">
    <property type="entry name" value="cNMP"/>
    <property type="match status" value="1"/>
</dbReference>
<keyword evidence="7 9" id="KW-0472">Membrane</keyword>
<comment type="subcellular location">
    <subcellularLocation>
        <location evidence="1">Vacuole membrane</location>
        <topology evidence="1">Multi-pass membrane protein</topology>
    </subcellularLocation>
</comment>